<gene>
    <name evidence="2" type="ORF">GKC30_13685</name>
</gene>
<feature type="region of interest" description="Disordered" evidence="1">
    <location>
        <begin position="29"/>
        <end position="54"/>
    </location>
</feature>
<accession>A0A7K1KRI2</accession>
<comment type="caution">
    <text evidence="2">The sequence shown here is derived from an EMBL/GenBank/DDBJ whole genome shotgun (WGS) entry which is preliminary data.</text>
</comment>
<proteinExistence type="predicted"/>
<sequence length="54" mass="5992">MTIRSSIASGRDARADLGRGIRSMFTVKKDECATPPVDTESERRKTPKPEILSE</sequence>
<name>A0A7K1KRI2_9BACT</name>
<reference evidence="2 3" key="1">
    <citation type="submission" date="2019-11" db="EMBL/GenBank/DDBJ databases">
        <title>Pseudodesulfovibrio alkaliphilus, sp. nov., an alkaliphilic sulfate-reducing bacteria from mud volcano of Taman peninsula, Russia.</title>
        <authorList>
            <person name="Frolova A."/>
            <person name="Merkel A.Y."/>
            <person name="Slobodkin A.I."/>
        </authorList>
    </citation>
    <scope>NUCLEOTIDE SEQUENCE [LARGE SCALE GENOMIC DNA]</scope>
    <source>
        <strain evidence="2 3">F-1</strain>
    </source>
</reference>
<dbReference type="Proteomes" id="UP000461162">
    <property type="component" value="Unassembled WGS sequence"/>
</dbReference>
<keyword evidence="3" id="KW-1185">Reference proteome</keyword>
<evidence type="ECO:0000256" key="1">
    <source>
        <dbReference type="SAM" id="MobiDB-lite"/>
    </source>
</evidence>
<evidence type="ECO:0000313" key="2">
    <source>
        <dbReference type="EMBL" id="MUM78687.1"/>
    </source>
</evidence>
<dbReference type="RefSeq" id="WP_155935540.1">
    <property type="nucleotide sequence ID" value="NZ_WODC01000011.1"/>
</dbReference>
<dbReference type="AlphaFoldDB" id="A0A7K1KRI2"/>
<evidence type="ECO:0000313" key="3">
    <source>
        <dbReference type="Proteomes" id="UP000461162"/>
    </source>
</evidence>
<organism evidence="2 3">
    <name type="scientific">Pseudodesulfovibrio alkaliphilus</name>
    <dbReference type="NCBI Taxonomy" id="2661613"/>
    <lineage>
        <taxon>Bacteria</taxon>
        <taxon>Pseudomonadati</taxon>
        <taxon>Thermodesulfobacteriota</taxon>
        <taxon>Desulfovibrionia</taxon>
        <taxon>Desulfovibrionales</taxon>
        <taxon>Desulfovibrionaceae</taxon>
    </lineage>
</organism>
<protein>
    <submittedName>
        <fullName evidence="2">Uncharacterized protein</fullName>
    </submittedName>
</protein>
<dbReference type="EMBL" id="WODC01000011">
    <property type="protein sequence ID" value="MUM78687.1"/>
    <property type="molecule type" value="Genomic_DNA"/>
</dbReference>